<comment type="caution">
    <text evidence="8">The sequence shown here is derived from an EMBL/GenBank/DDBJ whole genome shotgun (WGS) entry which is preliminary data.</text>
</comment>
<dbReference type="RefSeq" id="WP_134749424.1">
    <property type="nucleotide sequence ID" value="NZ_MYFO02000004.1"/>
</dbReference>
<evidence type="ECO:0000313" key="8">
    <source>
        <dbReference type="EMBL" id="TFE91357.1"/>
    </source>
</evidence>
<dbReference type="AlphaFoldDB" id="A0A4Y8Q9F2"/>
<feature type="compositionally biased region" description="Low complexity" evidence="5">
    <location>
        <begin position="109"/>
        <end position="120"/>
    </location>
</feature>
<dbReference type="InterPro" id="IPR010445">
    <property type="entry name" value="LapA_dom"/>
</dbReference>
<dbReference type="EMBL" id="MYFO01000002">
    <property type="protein sequence ID" value="TFE91357.1"/>
    <property type="molecule type" value="Genomic_DNA"/>
</dbReference>
<dbReference type="PANTHER" id="PTHR41335:SF1">
    <property type="entry name" value="MEMBRANE PROTEIN"/>
    <property type="match status" value="1"/>
</dbReference>
<evidence type="ECO:0000256" key="2">
    <source>
        <dbReference type="ARBA" id="ARBA00022692"/>
    </source>
</evidence>
<accession>A0A4Y8Q9F2</accession>
<evidence type="ECO:0000256" key="3">
    <source>
        <dbReference type="ARBA" id="ARBA00022989"/>
    </source>
</evidence>
<dbReference type="PANTHER" id="PTHR41335">
    <property type="entry name" value="MEMBRANE PROTEIN-RELATED"/>
    <property type="match status" value="1"/>
</dbReference>
<evidence type="ECO:0000256" key="6">
    <source>
        <dbReference type="SAM" id="Phobius"/>
    </source>
</evidence>
<name>A0A4Y8Q9F2_9BACL</name>
<keyword evidence="3 6" id="KW-1133">Transmembrane helix</keyword>
<evidence type="ECO:0000256" key="1">
    <source>
        <dbReference type="ARBA" id="ARBA00022475"/>
    </source>
</evidence>
<keyword evidence="9" id="KW-1185">Reference proteome</keyword>
<evidence type="ECO:0000256" key="4">
    <source>
        <dbReference type="ARBA" id="ARBA00023136"/>
    </source>
</evidence>
<keyword evidence="4 6" id="KW-0472">Membrane</keyword>
<evidence type="ECO:0000259" key="7">
    <source>
        <dbReference type="Pfam" id="PF06305"/>
    </source>
</evidence>
<evidence type="ECO:0000313" key="9">
    <source>
        <dbReference type="Proteomes" id="UP000298246"/>
    </source>
</evidence>
<feature type="region of interest" description="Disordered" evidence="5">
    <location>
        <begin position="109"/>
        <end position="140"/>
    </location>
</feature>
<sequence length="140" mass="14677">MRVQWTLICALVFALLTAVFAVSNVEAVQVNLLFGDVSLPLILVILTSTLLGGLIVGLFGIIRQYKLQRRMRLLERLLREHGLPLPGEAAVAAVPDTEAAMAQAAAAVAPGPGPVAGEEQSTAAAGEAYTPRTGNSNSEE</sequence>
<gene>
    <name evidence="8" type="ORF">B5M42_02625</name>
</gene>
<evidence type="ECO:0000256" key="5">
    <source>
        <dbReference type="SAM" id="MobiDB-lite"/>
    </source>
</evidence>
<organism evidence="8 9">
    <name type="scientific">Paenibacillus athensensis</name>
    <dbReference type="NCBI Taxonomy" id="1967502"/>
    <lineage>
        <taxon>Bacteria</taxon>
        <taxon>Bacillati</taxon>
        <taxon>Bacillota</taxon>
        <taxon>Bacilli</taxon>
        <taxon>Bacillales</taxon>
        <taxon>Paenibacillaceae</taxon>
        <taxon>Paenibacillus</taxon>
    </lineage>
</organism>
<reference evidence="8 9" key="1">
    <citation type="submission" date="2017-03" db="EMBL/GenBank/DDBJ databases">
        <title>Isolation of Levoglucosan Utilizing Bacteria.</title>
        <authorList>
            <person name="Arya A.S."/>
        </authorList>
    </citation>
    <scope>NUCLEOTIDE SEQUENCE [LARGE SCALE GENOMIC DNA]</scope>
    <source>
        <strain evidence="8 9">MEC069</strain>
    </source>
</reference>
<proteinExistence type="predicted"/>
<dbReference type="GO" id="GO:0005886">
    <property type="term" value="C:plasma membrane"/>
    <property type="evidence" value="ECO:0007669"/>
    <property type="project" value="InterPro"/>
</dbReference>
<protein>
    <recommendedName>
        <fullName evidence="7">Lipopolysaccharide assembly protein A domain-containing protein</fullName>
    </recommendedName>
</protein>
<dbReference type="Pfam" id="PF06305">
    <property type="entry name" value="LapA_dom"/>
    <property type="match status" value="1"/>
</dbReference>
<dbReference type="Proteomes" id="UP000298246">
    <property type="component" value="Unassembled WGS sequence"/>
</dbReference>
<feature type="domain" description="Lipopolysaccharide assembly protein A" evidence="7">
    <location>
        <begin position="24"/>
        <end position="79"/>
    </location>
</feature>
<feature type="transmembrane region" description="Helical" evidence="6">
    <location>
        <begin position="37"/>
        <end position="62"/>
    </location>
</feature>
<keyword evidence="1" id="KW-1003">Cell membrane</keyword>
<keyword evidence="2 6" id="KW-0812">Transmembrane</keyword>